<dbReference type="AlphaFoldDB" id="A0A5A7N7D8"/>
<feature type="transmembrane region" description="Helical" evidence="7">
    <location>
        <begin position="51"/>
        <end position="68"/>
    </location>
</feature>
<accession>A0A5A7N7D8</accession>
<keyword evidence="5 7" id="KW-1133">Transmembrane helix</keyword>
<feature type="transmembrane region" description="Helical" evidence="7">
    <location>
        <begin position="243"/>
        <end position="261"/>
    </location>
</feature>
<protein>
    <submittedName>
        <fullName evidence="10">Toxin ABC transporter</fullName>
    </submittedName>
</protein>
<dbReference type="GO" id="GO:0140359">
    <property type="term" value="F:ABC-type transporter activity"/>
    <property type="evidence" value="ECO:0007669"/>
    <property type="project" value="InterPro"/>
</dbReference>
<sequence>MLHQLWRQFLPMSNRPVLLASLAINLLALALPLMILQVYNRILPYEGLSTLAMLSLGVFVALIIDLVLKIARAHLSGWAGAQYEHKAGCIAMHRLASGDLAHIEATPSGTHLDRLSSISQIREFYASQASLVLVDLPFIVIFLGILALIAGWLVLIPLFMLVVAALIAWRLGKRLQNKIEQRHHWDSRRYSFLIEVLSGIHTVKAMAMEKMMLRRYERLLEANASLSAEVSDLSGHAQTVGTLTSQLTLAAIVAFGSLLVIDGQMTMGALAASTLLAGRTVQPALRALGLWSQFQSVSLAEENLRDIDAIPAESRGQFVMDRFQSLELRGAAFRYDAPDIETDDVLKGIDLHLERGEVIGITGQNGCGKSTLLHLAAGQISPSRGRVLLNGQPPEDYEAASIFRQLAYVPQRPTLFHGTVLDNLTMFQSDEPKIMQRALELAQKLLLDEVFARLPDGYDTEIGDSTTAILPAGVAQRITIVRAILHRPGLILLDEANTSLDGESDRALCDLLRSLKGDCAMILVSHRPSLLALADRRYSLKVVGFCP</sequence>
<feature type="transmembrane region" description="Helical" evidence="7">
    <location>
        <begin position="124"/>
        <end position="143"/>
    </location>
</feature>
<evidence type="ECO:0000256" key="1">
    <source>
        <dbReference type="ARBA" id="ARBA00004651"/>
    </source>
</evidence>
<dbReference type="PROSITE" id="PS50929">
    <property type="entry name" value="ABC_TM1F"/>
    <property type="match status" value="1"/>
</dbReference>
<dbReference type="Proteomes" id="UP000324996">
    <property type="component" value="Unassembled WGS sequence"/>
</dbReference>
<dbReference type="InterPro" id="IPR036640">
    <property type="entry name" value="ABC1_TM_sf"/>
</dbReference>
<evidence type="ECO:0000313" key="10">
    <source>
        <dbReference type="EMBL" id="GER03290.1"/>
    </source>
</evidence>
<evidence type="ECO:0000259" key="8">
    <source>
        <dbReference type="PROSITE" id="PS50893"/>
    </source>
</evidence>
<dbReference type="PROSITE" id="PS50893">
    <property type="entry name" value="ABC_TRANSPORTER_2"/>
    <property type="match status" value="1"/>
</dbReference>
<dbReference type="InterPro" id="IPR039421">
    <property type="entry name" value="Type_1_exporter"/>
</dbReference>
<feature type="transmembrane region" description="Helical" evidence="7">
    <location>
        <begin position="17"/>
        <end position="39"/>
    </location>
</feature>
<evidence type="ECO:0000256" key="5">
    <source>
        <dbReference type="ARBA" id="ARBA00022989"/>
    </source>
</evidence>
<keyword evidence="11" id="KW-1185">Reference proteome</keyword>
<dbReference type="CDD" id="cd03228">
    <property type="entry name" value="ABCC_MRP_Like"/>
    <property type="match status" value="1"/>
</dbReference>
<dbReference type="PANTHER" id="PTHR24221:SF248">
    <property type="entry name" value="ABC TRANSPORTER TRANSMEMBRANE REGION"/>
    <property type="match status" value="1"/>
</dbReference>
<dbReference type="Gene3D" id="1.20.1560.10">
    <property type="entry name" value="ABC transporter type 1, transmembrane domain"/>
    <property type="match status" value="1"/>
</dbReference>
<dbReference type="GO" id="GO:0016887">
    <property type="term" value="F:ATP hydrolysis activity"/>
    <property type="evidence" value="ECO:0007669"/>
    <property type="project" value="InterPro"/>
</dbReference>
<evidence type="ECO:0000256" key="6">
    <source>
        <dbReference type="ARBA" id="ARBA00023136"/>
    </source>
</evidence>
<proteinExistence type="predicted"/>
<dbReference type="Gene3D" id="3.40.50.300">
    <property type="entry name" value="P-loop containing nucleotide triphosphate hydrolases"/>
    <property type="match status" value="1"/>
</dbReference>
<dbReference type="SUPFAM" id="SSF90123">
    <property type="entry name" value="ABC transporter transmembrane region"/>
    <property type="match status" value="1"/>
</dbReference>
<dbReference type="SUPFAM" id="SSF52540">
    <property type="entry name" value="P-loop containing nucleoside triphosphate hydrolases"/>
    <property type="match status" value="1"/>
</dbReference>
<evidence type="ECO:0000259" key="9">
    <source>
        <dbReference type="PROSITE" id="PS50929"/>
    </source>
</evidence>
<dbReference type="GO" id="GO:0034040">
    <property type="term" value="F:ATPase-coupled lipid transmembrane transporter activity"/>
    <property type="evidence" value="ECO:0007669"/>
    <property type="project" value="TreeGrafter"/>
</dbReference>
<dbReference type="PANTHER" id="PTHR24221">
    <property type="entry name" value="ATP-BINDING CASSETTE SUB-FAMILY B"/>
    <property type="match status" value="1"/>
</dbReference>
<feature type="domain" description="ABC transporter" evidence="8">
    <location>
        <begin position="326"/>
        <end position="546"/>
    </location>
</feature>
<dbReference type="InterPro" id="IPR003593">
    <property type="entry name" value="AAA+_ATPase"/>
</dbReference>
<evidence type="ECO:0000256" key="3">
    <source>
        <dbReference type="ARBA" id="ARBA00022741"/>
    </source>
</evidence>
<keyword evidence="6 7" id="KW-0472">Membrane</keyword>
<dbReference type="EMBL" id="BKCN01000003">
    <property type="protein sequence ID" value="GER03290.1"/>
    <property type="molecule type" value="Genomic_DNA"/>
</dbReference>
<comment type="subcellular location">
    <subcellularLocation>
        <location evidence="1">Cell membrane</location>
        <topology evidence="1">Multi-pass membrane protein</topology>
    </subcellularLocation>
</comment>
<keyword evidence="3" id="KW-0547">Nucleotide-binding</keyword>
<evidence type="ECO:0000256" key="2">
    <source>
        <dbReference type="ARBA" id="ARBA00022692"/>
    </source>
</evidence>
<dbReference type="Pfam" id="PF00005">
    <property type="entry name" value="ABC_tran"/>
    <property type="match status" value="1"/>
</dbReference>
<dbReference type="GO" id="GO:0005886">
    <property type="term" value="C:plasma membrane"/>
    <property type="evidence" value="ECO:0007669"/>
    <property type="project" value="UniProtKB-SubCell"/>
</dbReference>
<reference evidence="10 11" key="1">
    <citation type="submission" date="2019-09" db="EMBL/GenBank/DDBJ databases">
        <title>NBRP : Genome information of microbial organism related human and environment.</title>
        <authorList>
            <person name="Hattori M."/>
            <person name="Oshima K."/>
            <person name="Inaba H."/>
            <person name="Suda W."/>
            <person name="Sakamoto M."/>
            <person name="Iino T."/>
            <person name="Kitahara M."/>
            <person name="Oshida Y."/>
            <person name="Iida T."/>
            <person name="Kudo T."/>
            <person name="Itoh T."/>
            <person name="Ohkuma M."/>
        </authorList>
    </citation>
    <scope>NUCLEOTIDE SEQUENCE [LARGE SCALE GENOMIC DNA]</scope>
    <source>
        <strain evidence="10 11">Q-1</strain>
    </source>
</reference>
<feature type="transmembrane region" description="Helical" evidence="7">
    <location>
        <begin position="149"/>
        <end position="169"/>
    </location>
</feature>
<keyword evidence="2 7" id="KW-0812">Transmembrane</keyword>
<dbReference type="GO" id="GO:0005524">
    <property type="term" value="F:ATP binding"/>
    <property type="evidence" value="ECO:0007669"/>
    <property type="project" value="UniProtKB-KW"/>
</dbReference>
<organism evidence="10 11">
    <name type="scientific">Iodidimonas nitroreducens</name>
    <dbReference type="NCBI Taxonomy" id="1236968"/>
    <lineage>
        <taxon>Bacteria</taxon>
        <taxon>Pseudomonadati</taxon>
        <taxon>Pseudomonadota</taxon>
        <taxon>Alphaproteobacteria</taxon>
        <taxon>Iodidimonadales</taxon>
        <taxon>Iodidimonadaceae</taxon>
        <taxon>Iodidimonas</taxon>
    </lineage>
</organism>
<dbReference type="CDD" id="cd18566">
    <property type="entry name" value="ABC_6TM_PrtD_LapB_HlyB_like"/>
    <property type="match status" value="1"/>
</dbReference>
<evidence type="ECO:0000256" key="4">
    <source>
        <dbReference type="ARBA" id="ARBA00022840"/>
    </source>
</evidence>
<feature type="domain" description="ABC transmembrane type-1" evidence="9">
    <location>
        <begin position="17"/>
        <end position="296"/>
    </location>
</feature>
<name>A0A5A7N7D8_9PROT</name>
<dbReference type="InterPro" id="IPR027417">
    <property type="entry name" value="P-loop_NTPase"/>
</dbReference>
<keyword evidence="4" id="KW-0067">ATP-binding</keyword>
<gene>
    <name evidence="10" type="ORF">JCM17846_09720</name>
</gene>
<evidence type="ECO:0000313" key="11">
    <source>
        <dbReference type="Proteomes" id="UP000324996"/>
    </source>
</evidence>
<dbReference type="InterPro" id="IPR003439">
    <property type="entry name" value="ABC_transporter-like_ATP-bd"/>
</dbReference>
<evidence type="ECO:0000256" key="7">
    <source>
        <dbReference type="SAM" id="Phobius"/>
    </source>
</evidence>
<comment type="caution">
    <text evidence="10">The sequence shown here is derived from an EMBL/GenBank/DDBJ whole genome shotgun (WGS) entry which is preliminary data.</text>
</comment>
<dbReference type="Pfam" id="PF00664">
    <property type="entry name" value="ABC_membrane"/>
    <property type="match status" value="1"/>
</dbReference>
<dbReference type="SMART" id="SM00382">
    <property type="entry name" value="AAA"/>
    <property type="match status" value="1"/>
</dbReference>
<dbReference type="InterPro" id="IPR011527">
    <property type="entry name" value="ABC1_TM_dom"/>
</dbReference>